<gene>
    <name evidence="10" type="primary">proS</name>
    <name evidence="12" type="ORF">CDV25_06135</name>
</gene>
<dbReference type="SUPFAM" id="SSF55826">
    <property type="entry name" value="YbaK/ProRS associated domain"/>
    <property type="match status" value="1"/>
</dbReference>
<dbReference type="NCBIfam" id="NF006625">
    <property type="entry name" value="PRK09194.1"/>
    <property type="match status" value="1"/>
</dbReference>
<dbReference type="InterPro" id="IPR006195">
    <property type="entry name" value="aa-tRNA-synth_II"/>
</dbReference>
<keyword evidence="5 10" id="KW-0547">Nucleotide-binding</keyword>
<dbReference type="KEGG" id="had:CDV25_06135"/>
<dbReference type="EMBL" id="CP021886">
    <property type="protein sequence ID" value="AWI34383.1"/>
    <property type="molecule type" value="Genomic_DNA"/>
</dbReference>
<dbReference type="PANTHER" id="PTHR42753">
    <property type="entry name" value="MITOCHONDRIAL RIBOSOME PROTEIN L39/PROLYL-TRNA LIGASE FAMILY MEMBER"/>
    <property type="match status" value="1"/>
</dbReference>
<comment type="catalytic activity">
    <reaction evidence="9 10">
        <text>tRNA(Pro) + L-proline + ATP = L-prolyl-tRNA(Pro) + AMP + diphosphate</text>
        <dbReference type="Rhea" id="RHEA:14305"/>
        <dbReference type="Rhea" id="RHEA-COMP:9700"/>
        <dbReference type="Rhea" id="RHEA-COMP:9702"/>
        <dbReference type="ChEBI" id="CHEBI:30616"/>
        <dbReference type="ChEBI" id="CHEBI:33019"/>
        <dbReference type="ChEBI" id="CHEBI:60039"/>
        <dbReference type="ChEBI" id="CHEBI:78442"/>
        <dbReference type="ChEBI" id="CHEBI:78532"/>
        <dbReference type="ChEBI" id="CHEBI:456215"/>
        <dbReference type="EC" id="6.1.1.15"/>
    </reaction>
</comment>
<dbReference type="InterPro" id="IPR007214">
    <property type="entry name" value="YbaK/aa-tRNA-synth-assoc-dom"/>
</dbReference>
<reference evidence="12 13" key="1">
    <citation type="submission" date="2017-06" db="EMBL/GenBank/DDBJ databases">
        <title>Complete genome of Helicobacter apodemus.</title>
        <authorList>
            <person name="Cho S."/>
        </authorList>
    </citation>
    <scope>NUCLEOTIDE SEQUENCE [LARGE SCALE GENOMIC DNA]</scope>
    <source>
        <strain evidence="13">SNUVETPUB-15-01</strain>
    </source>
</reference>
<evidence type="ECO:0000256" key="10">
    <source>
        <dbReference type="HAMAP-Rule" id="MF_01569"/>
    </source>
</evidence>
<dbReference type="InterPro" id="IPR002316">
    <property type="entry name" value="Pro-tRNA-ligase_IIa"/>
</dbReference>
<evidence type="ECO:0000256" key="2">
    <source>
        <dbReference type="ARBA" id="ARBA00011738"/>
    </source>
</evidence>
<evidence type="ECO:0000313" key="12">
    <source>
        <dbReference type="EMBL" id="AWI34383.1"/>
    </source>
</evidence>
<dbReference type="InterPro" id="IPR033730">
    <property type="entry name" value="ProRS_core_prok"/>
</dbReference>
<keyword evidence="7 10" id="KW-0648">Protein biosynthesis</keyword>
<dbReference type="AlphaFoldDB" id="A0A2U8FDZ1"/>
<dbReference type="InterPro" id="IPR045864">
    <property type="entry name" value="aa-tRNA-synth_II/BPL/LPL"/>
</dbReference>
<keyword evidence="8 10" id="KW-0030">Aminoacyl-tRNA synthetase</keyword>
<dbReference type="InterPro" id="IPR004154">
    <property type="entry name" value="Anticodon-bd"/>
</dbReference>
<sequence>MKFSNFFAPTLKEKPKDAFLKSHEYLIRGGFIQQIGSGIYNFLPLGVRVLEKIKAIIQEEMNKTGALEVSLGFVTAASLWQKSGRYERYGKELLRFKDRKENEFVLGPTYEEVITELIKSYIKSYKQLPLHLYQINLKFRDEIRPRFGVIRGREFLMKDGYSFHSSKEDLKREFNVMEETYTRIFTRLGLEFRVVEADSGAIGGSGSKEFMVLAQSGEDTICVCNKCQYAANLEAARRIKKTAKTPPPQADFAKFHTPNTTTIESLAEFFKVDSFWTIKAVVKKALFEKGESALVFFFIRGCETLNITKALNAIAGANDIIEASEEEIRSVGLCPGYIGAYALRNITQSPYIYFDKELEDCKHLIMGANEEDYHFVGVDLSLCEGIEFRDLIEVKAGDLCPKCGEDKQGELYLTQGIEVGHIFQLGDKYSSAFEAFFLDESGRSKPFLMGCYGIGVSRLLGAIIEQHYDERGMQWNKAIAPFTLDIIVSNIKDTQQMEYAMNLYRALQERGIECILDDREERYGAKIADFELIGIPYALIVGKGLNEGNIEFIQRKNLLKEKLDSRDCVVEKILERIGS</sequence>
<dbReference type="NCBIfam" id="TIGR00409">
    <property type="entry name" value="proS_fam_II"/>
    <property type="match status" value="1"/>
</dbReference>
<dbReference type="Gene3D" id="3.40.50.800">
    <property type="entry name" value="Anticodon-binding domain"/>
    <property type="match status" value="1"/>
</dbReference>
<accession>A0A2U8FDZ1</accession>
<evidence type="ECO:0000256" key="7">
    <source>
        <dbReference type="ARBA" id="ARBA00022917"/>
    </source>
</evidence>
<dbReference type="InterPro" id="IPR044140">
    <property type="entry name" value="ProRS_anticodon_short"/>
</dbReference>
<evidence type="ECO:0000256" key="4">
    <source>
        <dbReference type="ARBA" id="ARBA00022598"/>
    </source>
</evidence>
<dbReference type="PANTHER" id="PTHR42753:SF2">
    <property type="entry name" value="PROLINE--TRNA LIGASE"/>
    <property type="match status" value="1"/>
</dbReference>
<keyword evidence="3 10" id="KW-0963">Cytoplasm</keyword>
<dbReference type="InterPro" id="IPR002314">
    <property type="entry name" value="aa-tRNA-synt_IIb"/>
</dbReference>
<dbReference type="GO" id="GO:0005524">
    <property type="term" value="F:ATP binding"/>
    <property type="evidence" value="ECO:0007669"/>
    <property type="project" value="UniProtKB-UniRule"/>
</dbReference>
<evidence type="ECO:0000259" key="11">
    <source>
        <dbReference type="PROSITE" id="PS50862"/>
    </source>
</evidence>
<proteinExistence type="inferred from homology"/>
<dbReference type="RefSeq" id="WP_108911204.1">
    <property type="nucleotide sequence ID" value="NZ_CP021886.1"/>
</dbReference>
<evidence type="ECO:0000256" key="9">
    <source>
        <dbReference type="ARBA" id="ARBA00047671"/>
    </source>
</evidence>
<dbReference type="InterPro" id="IPR023717">
    <property type="entry name" value="Pro-tRNA-Synthase_IIa_type1"/>
</dbReference>
<evidence type="ECO:0000256" key="8">
    <source>
        <dbReference type="ARBA" id="ARBA00023146"/>
    </source>
</evidence>
<evidence type="ECO:0000256" key="5">
    <source>
        <dbReference type="ARBA" id="ARBA00022741"/>
    </source>
</evidence>
<dbReference type="InterPro" id="IPR036621">
    <property type="entry name" value="Anticodon-bd_dom_sf"/>
</dbReference>
<evidence type="ECO:0000256" key="3">
    <source>
        <dbReference type="ARBA" id="ARBA00022490"/>
    </source>
</evidence>
<keyword evidence="4 10" id="KW-0436">Ligase</keyword>
<dbReference type="Proteomes" id="UP000244890">
    <property type="component" value="Chromosome"/>
</dbReference>
<dbReference type="CDD" id="cd04334">
    <property type="entry name" value="ProRS-INS"/>
    <property type="match status" value="1"/>
</dbReference>
<dbReference type="GO" id="GO:0005829">
    <property type="term" value="C:cytosol"/>
    <property type="evidence" value="ECO:0007669"/>
    <property type="project" value="TreeGrafter"/>
</dbReference>
<dbReference type="OrthoDB" id="9809052at2"/>
<protein>
    <recommendedName>
        <fullName evidence="10">Proline--tRNA ligase</fullName>
        <ecNumber evidence="10">6.1.1.15</ecNumber>
    </recommendedName>
    <alternativeName>
        <fullName evidence="10">Prolyl-tRNA synthetase</fullName>
        <shortName evidence="10">ProRS</shortName>
    </alternativeName>
</protein>
<evidence type="ECO:0000256" key="1">
    <source>
        <dbReference type="ARBA" id="ARBA00004496"/>
    </source>
</evidence>
<dbReference type="FunFam" id="3.30.930.10:FF:000066">
    <property type="entry name" value="Proline--tRNA ligase"/>
    <property type="match status" value="1"/>
</dbReference>
<feature type="domain" description="Aminoacyl-transfer RNA synthetases class-II family profile" evidence="11">
    <location>
        <begin position="33"/>
        <end position="481"/>
    </location>
</feature>
<dbReference type="Gene3D" id="3.30.930.10">
    <property type="entry name" value="Bira Bifunctional Protein, Domain 2"/>
    <property type="match status" value="2"/>
</dbReference>
<comment type="subunit">
    <text evidence="2 10">Homodimer.</text>
</comment>
<comment type="similarity">
    <text evidence="10">Belongs to the class-II aminoacyl-tRNA synthetase family. ProS type 1 subfamily.</text>
</comment>
<dbReference type="SUPFAM" id="SSF52954">
    <property type="entry name" value="Class II aaRS ABD-related"/>
    <property type="match status" value="1"/>
</dbReference>
<dbReference type="SUPFAM" id="SSF55681">
    <property type="entry name" value="Class II aaRS and biotin synthetases"/>
    <property type="match status" value="1"/>
</dbReference>
<dbReference type="InterPro" id="IPR004500">
    <property type="entry name" value="Pro-tRNA-synth_IIa_bac-type"/>
</dbReference>
<organism evidence="12 13">
    <name type="scientific">Helicobacter apodemus</name>
    <dbReference type="NCBI Taxonomy" id="135569"/>
    <lineage>
        <taxon>Bacteria</taxon>
        <taxon>Pseudomonadati</taxon>
        <taxon>Campylobacterota</taxon>
        <taxon>Epsilonproteobacteria</taxon>
        <taxon>Campylobacterales</taxon>
        <taxon>Helicobacteraceae</taxon>
        <taxon>Helicobacter</taxon>
    </lineage>
</organism>
<dbReference type="GO" id="GO:0002161">
    <property type="term" value="F:aminoacyl-tRNA deacylase activity"/>
    <property type="evidence" value="ECO:0007669"/>
    <property type="project" value="InterPro"/>
</dbReference>
<keyword evidence="6 10" id="KW-0067">ATP-binding</keyword>
<comment type="subcellular location">
    <subcellularLocation>
        <location evidence="1 10">Cytoplasm</location>
    </subcellularLocation>
</comment>
<dbReference type="InterPro" id="IPR050062">
    <property type="entry name" value="Pro-tRNA_synthetase"/>
</dbReference>
<dbReference type="InterPro" id="IPR036754">
    <property type="entry name" value="YbaK/aa-tRNA-synt-asso_dom_sf"/>
</dbReference>
<dbReference type="Pfam" id="PF04073">
    <property type="entry name" value="tRNA_edit"/>
    <property type="match status" value="1"/>
</dbReference>
<dbReference type="CDD" id="cd00779">
    <property type="entry name" value="ProRS_core_prok"/>
    <property type="match status" value="1"/>
</dbReference>
<evidence type="ECO:0000313" key="13">
    <source>
        <dbReference type="Proteomes" id="UP000244890"/>
    </source>
</evidence>
<dbReference type="GO" id="GO:0004827">
    <property type="term" value="F:proline-tRNA ligase activity"/>
    <property type="evidence" value="ECO:0007669"/>
    <property type="project" value="UniProtKB-UniRule"/>
</dbReference>
<dbReference type="PRINTS" id="PR01046">
    <property type="entry name" value="TRNASYNTHPRO"/>
</dbReference>
<dbReference type="PROSITE" id="PS50862">
    <property type="entry name" value="AA_TRNA_LIGASE_II"/>
    <property type="match status" value="1"/>
</dbReference>
<name>A0A2U8FDZ1_9HELI</name>
<dbReference type="CDD" id="cd00861">
    <property type="entry name" value="ProRS_anticodon_short"/>
    <property type="match status" value="1"/>
</dbReference>
<dbReference type="Pfam" id="PF03129">
    <property type="entry name" value="HGTP_anticodon"/>
    <property type="match status" value="1"/>
</dbReference>
<comment type="domain">
    <text evidence="10">Consists of three domains: the N-terminal catalytic domain, the editing domain and the C-terminal anticodon-binding domain.</text>
</comment>
<evidence type="ECO:0000256" key="6">
    <source>
        <dbReference type="ARBA" id="ARBA00022840"/>
    </source>
</evidence>
<dbReference type="GO" id="GO:0006433">
    <property type="term" value="P:prolyl-tRNA aminoacylation"/>
    <property type="evidence" value="ECO:0007669"/>
    <property type="project" value="UniProtKB-UniRule"/>
</dbReference>
<comment type="function">
    <text evidence="10">Catalyzes the attachment of proline to tRNA(Pro) in a two-step reaction: proline is first activated by ATP to form Pro-AMP and then transferred to the acceptor end of tRNA(Pro). As ProRS can inadvertently accommodate and process non-cognate amino acids such as alanine and cysteine, to avoid such errors it has two additional distinct editing activities against alanine. One activity is designated as 'pretransfer' editing and involves the tRNA(Pro)-independent hydrolysis of activated Ala-AMP. The other activity is designated 'posttransfer' editing and involves deacylation of mischarged Ala-tRNA(Pro). The misacylated Cys-tRNA(Pro) is not edited by ProRS.</text>
</comment>
<dbReference type="HAMAP" id="MF_01569">
    <property type="entry name" value="Pro_tRNA_synth_type1"/>
    <property type="match status" value="1"/>
</dbReference>
<dbReference type="EC" id="6.1.1.15" evidence="10"/>
<dbReference type="Pfam" id="PF00587">
    <property type="entry name" value="tRNA-synt_2b"/>
    <property type="match status" value="1"/>
</dbReference>